<keyword evidence="1" id="KW-0678">Repressor</keyword>
<dbReference type="InterPro" id="IPR014795">
    <property type="entry name" value="TacA_1-like"/>
</dbReference>
<keyword evidence="2" id="KW-1277">Toxin-antitoxin system</keyword>
<dbReference type="SUPFAM" id="SSF47598">
    <property type="entry name" value="Ribbon-helix-helix"/>
    <property type="match status" value="1"/>
</dbReference>
<evidence type="ECO:0000256" key="6">
    <source>
        <dbReference type="ARBA" id="ARBA00049988"/>
    </source>
</evidence>
<organism evidence="7 8">
    <name type="scientific">Rhizobium calliandrae</name>
    <dbReference type="NCBI Taxonomy" id="1312182"/>
    <lineage>
        <taxon>Bacteria</taxon>
        <taxon>Pseudomonadati</taxon>
        <taxon>Pseudomonadota</taxon>
        <taxon>Alphaproteobacteria</taxon>
        <taxon>Hyphomicrobiales</taxon>
        <taxon>Rhizobiaceae</taxon>
        <taxon>Rhizobium/Agrobacterium group</taxon>
        <taxon>Rhizobium</taxon>
    </lineage>
</organism>
<dbReference type="EMBL" id="JARFYN010000008">
    <property type="protein sequence ID" value="MDL2405587.1"/>
    <property type="molecule type" value="Genomic_DNA"/>
</dbReference>
<keyword evidence="5" id="KW-0804">Transcription</keyword>
<comment type="similarity">
    <text evidence="6">Belongs to the TacA antitoxin family.</text>
</comment>
<name>A0ABT7KBL6_9HYPH</name>
<dbReference type="Gene3D" id="1.20.5.780">
    <property type="entry name" value="Single helix bin"/>
    <property type="match status" value="1"/>
</dbReference>
<evidence type="ECO:0000256" key="2">
    <source>
        <dbReference type="ARBA" id="ARBA00022649"/>
    </source>
</evidence>
<protein>
    <submittedName>
        <fullName evidence="7">DUF1778 domain-containing protein</fullName>
    </submittedName>
</protein>
<sequence>MASGLMKSWVMILSPRQFSFYESGAVPILQKAGRIDNVDTKPHVPSMRKTRIALSASSPSAAVSARASAADAKGSINLRIETSTRQLIDDAAAVLGKTRTEFMVESARRQAVDVLLDQRLFTLDPERHDAFMHALDNPPAPGPKLKALLRRTPAWQK</sequence>
<dbReference type="InterPro" id="IPR010985">
    <property type="entry name" value="Ribbon_hlx_hlx"/>
</dbReference>
<keyword evidence="3" id="KW-0805">Transcription regulation</keyword>
<comment type="caution">
    <text evidence="7">The sequence shown here is derived from an EMBL/GenBank/DDBJ whole genome shotgun (WGS) entry which is preliminary data.</text>
</comment>
<evidence type="ECO:0000256" key="4">
    <source>
        <dbReference type="ARBA" id="ARBA00023125"/>
    </source>
</evidence>
<dbReference type="PANTHER" id="PTHR35401:SF1">
    <property type="entry name" value="CYTOPLASMIC PROTEIN"/>
    <property type="match status" value="1"/>
</dbReference>
<evidence type="ECO:0000313" key="8">
    <source>
        <dbReference type="Proteomes" id="UP001172630"/>
    </source>
</evidence>
<reference evidence="7" key="1">
    <citation type="submission" date="2023-06" db="EMBL/GenBank/DDBJ databases">
        <title>Phylogenetic Diversity of Rhizobium strains.</title>
        <authorList>
            <person name="Moura F.T."/>
            <person name="Helene L.C.F."/>
            <person name="Hungria M."/>
        </authorList>
    </citation>
    <scope>NUCLEOTIDE SEQUENCE</scope>
    <source>
        <strain evidence="7">CCGE524</strain>
    </source>
</reference>
<dbReference type="Pfam" id="PF08681">
    <property type="entry name" value="TacA1"/>
    <property type="match status" value="1"/>
</dbReference>
<keyword evidence="4" id="KW-0238">DNA-binding</keyword>
<accession>A0ABT7KBL6</accession>
<evidence type="ECO:0000313" key="7">
    <source>
        <dbReference type="EMBL" id="MDL2405587.1"/>
    </source>
</evidence>
<dbReference type="PANTHER" id="PTHR35401">
    <property type="entry name" value="COPG FAMILY HELIX-TURN-HELIX PROTEIN-RELATED-RELATED"/>
    <property type="match status" value="1"/>
</dbReference>
<evidence type="ECO:0000256" key="3">
    <source>
        <dbReference type="ARBA" id="ARBA00023015"/>
    </source>
</evidence>
<evidence type="ECO:0000256" key="5">
    <source>
        <dbReference type="ARBA" id="ARBA00023163"/>
    </source>
</evidence>
<dbReference type="Proteomes" id="UP001172630">
    <property type="component" value="Unassembled WGS sequence"/>
</dbReference>
<proteinExistence type="inferred from homology"/>
<gene>
    <name evidence="7" type="ORF">PY650_07905</name>
</gene>
<keyword evidence="8" id="KW-1185">Reference proteome</keyword>
<evidence type="ECO:0000256" key="1">
    <source>
        <dbReference type="ARBA" id="ARBA00022491"/>
    </source>
</evidence>